<keyword evidence="3" id="KW-1185">Reference proteome</keyword>
<dbReference type="Proteomes" id="UP000199441">
    <property type="component" value="Unassembled WGS sequence"/>
</dbReference>
<evidence type="ECO:0000256" key="1">
    <source>
        <dbReference type="SAM" id="MobiDB-lite"/>
    </source>
</evidence>
<evidence type="ECO:0000313" key="2">
    <source>
        <dbReference type="EMBL" id="SDW15925.1"/>
    </source>
</evidence>
<gene>
    <name evidence="2" type="ORF">SAMN04488001_0422</name>
</gene>
<feature type="region of interest" description="Disordered" evidence="1">
    <location>
        <begin position="75"/>
        <end position="191"/>
    </location>
</feature>
<accession>A0A1H2R9F2</accession>
<reference evidence="3" key="1">
    <citation type="submission" date="2016-10" db="EMBL/GenBank/DDBJ databases">
        <authorList>
            <person name="Varghese N."/>
            <person name="Submissions S."/>
        </authorList>
    </citation>
    <scope>NUCLEOTIDE SEQUENCE [LARGE SCALE GENOMIC DNA]</scope>
    <source>
        <strain evidence="3">DSM 26922</strain>
    </source>
</reference>
<feature type="compositionally biased region" description="Acidic residues" evidence="1">
    <location>
        <begin position="175"/>
        <end position="186"/>
    </location>
</feature>
<dbReference type="EMBL" id="FNOI01000001">
    <property type="protein sequence ID" value="SDW15925.1"/>
    <property type="molecule type" value="Genomic_DNA"/>
</dbReference>
<sequence length="319" mass="35147">MSDPVTNVDVEDVLSSIRRLVSDTNSDGRPATKGPEAAEPPVFQATEEPDAPSVQAPEVEKQPDALILTSALRVNTQEPESVPEFRHTEMSNFRQTLLEDTPSEDEGDAAEHADWPSMADDEYYEDDEQPESAPVIDFIRHGRNTTPTEVAPEPAEDFGEAAFSEDAPSDSAKDVEEEAAESSEDFDPAHAWVDEPEFATSVETEEAEEVSSEIDDVEADAKLAAIVEELPQEETLEAETVFASAAAASVMEEPEAPDEVDVDLADLEESIIDEDALRDLVAEIVRQELTGDLGERITRNVRKLVRREIHRALLTREFE</sequence>
<dbReference type="STRING" id="670155.SAMN04488001_0422"/>
<name>A0A1H2R9F2_9RHOB</name>
<proteinExistence type="predicted"/>
<protein>
    <submittedName>
        <fullName evidence="2">Uncharacterized protein</fullName>
    </submittedName>
</protein>
<feature type="compositionally biased region" description="Acidic residues" evidence="1">
    <location>
        <begin position="119"/>
        <end position="130"/>
    </location>
</feature>
<organism evidence="2 3">
    <name type="scientific">Litoreibacter albidus</name>
    <dbReference type="NCBI Taxonomy" id="670155"/>
    <lineage>
        <taxon>Bacteria</taxon>
        <taxon>Pseudomonadati</taxon>
        <taxon>Pseudomonadota</taxon>
        <taxon>Alphaproteobacteria</taxon>
        <taxon>Rhodobacterales</taxon>
        <taxon>Roseobacteraceae</taxon>
        <taxon>Litoreibacter</taxon>
    </lineage>
</organism>
<dbReference type="OrthoDB" id="7875768at2"/>
<feature type="region of interest" description="Disordered" evidence="1">
    <location>
        <begin position="19"/>
        <end position="63"/>
    </location>
</feature>
<dbReference type="RefSeq" id="WP_089943661.1">
    <property type="nucleotide sequence ID" value="NZ_FNOI01000001.1"/>
</dbReference>
<evidence type="ECO:0000313" key="3">
    <source>
        <dbReference type="Proteomes" id="UP000199441"/>
    </source>
</evidence>
<dbReference type="AlphaFoldDB" id="A0A1H2R9F2"/>